<sequence length="598" mass="66239">MEFFTFVLLFLLSCSHDVFSYRITGPTSGVNAQTGERPARRDLRTLQASGAQWDLYIQGVQMFQAANQADLLSWYSVSGIHGRPYRSWDGVNGPYQRGYCTHGSILFPTWHRPYLSLYEQIIWNNTQTIAKQYPTTNRATYQAAADSFRIPYWDWAASAAMPSSLTSSTLTINTPTGSKSVTNPLFRYTFHPTVGAPDFPSGEGFQNAPYTTRSGSAASNLNANAASIHDRTYLLLSRQTSYQPFSNHAYVDSRGNQYDSVEGIHDTIHGLVGGWMGLVPYSAYDPIFWLHHTNVDRLFAIWQALNPGSYGGSQKNTAGTFTIAPGTTETFTTGLTPFHSDAGTALYTSDKVRSTRSFGYTYPEVRDWGLTATQVSANTRAAVKKLYDPNNQFTPRGVSVDKRQGNSDPGKSITIPPSLKNGTARAYREWYANIRVNKFAQQESFFIHMFIGDVPADPATWLQSTPSFVGTFVVFMDNAMNNGQDLKIVGQIPMTRKLVELYNAGTIADLEPRTIRPYLKKNLQWRAQRYDQSEIRLQDLPSLKVFVLSSKVEPPKNKDTDFPTYGDLVPEPAITDGKTGGVPANADAAALAAGNPPA</sequence>
<dbReference type="EC" id="1.14.18.1" evidence="3"/>
<dbReference type="EMBL" id="JAACFV010000129">
    <property type="protein sequence ID" value="KAF7504731.1"/>
    <property type="molecule type" value="Genomic_DNA"/>
</dbReference>
<name>A0A8H7E323_9EURO</name>
<dbReference type="InterPro" id="IPR002227">
    <property type="entry name" value="Tyrosinase_Cu-bd"/>
</dbReference>
<dbReference type="SUPFAM" id="SSF48056">
    <property type="entry name" value="Di-copper centre-containing domain"/>
    <property type="match status" value="1"/>
</dbReference>
<evidence type="ECO:0000256" key="5">
    <source>
        <dbReference type="ARBA" id="ARBA00023002"/>
    </source>
</evidence>
<evidence type="ECO:0000256" key="2">
    <source>
        <dbReference type="ARBA" id="ARBA00009928"/>
    </source>
</evidence>
<dbReference type="PANTHER" id="PTHR11474">
    <property type="entry name" value="TYROSINASE FAMILY MEMBER"/>
    <property type="match status" value="1"/>
</dbReference>
<dbReference type="PROSITE" id="PS00498">
    <property type="entry name" value="TYROSINASE_2"/>
    <property type="match status" value="1"/>
</dbReference>
<evidence type="ECO:0000256" key="6">
    <source>
        <dbReference type="ARBA" id="ARBA00023008"/>
    </source>
</evidence>
<dbReference type="GO" id="GO:0046872">
    <property type="term" value="F:metal ion binding"/>
    <property type="evidence" value="ECO:0007669"/>
    <property type="project" value="UniProtKB-KW"/>
</dbReference>
<dbReference type="Pfam" id="PF00264">
    <property type="entry name" value="Tyrosinase"/>
    <property type="match status" value="1"/>
</dbReference>
<dbReference type="PANTHER" id="PTHR11474:SF76">
    <property type="entry name" value="SHKT DOMAIN-CONTAINING PROTEIN"/>
    <property type="match status" value="1"/>
</dbReference>
<comment type="catalytic activity">
    <reaction evidence="9">
        <text>2 L-dopa + O2 = 2 L-dopaquinone + 2 H2O</text>
        <dbReference type="Rhea" id="RHEA:34287"/>
        <dbReference type="ChEBI" id="CHEBI:15377"/>
        <dbReference type="ChEBI" id="CHEBI:15379"/>
        <dbReference type="ChEBI" id="CHEBI:57504"/>
        <dbReference type="ChEBI" id="CHEBI:57924"/>
        <dbReference type="EC" id="1.14.18.1"/>
    </reaction>
</comment>
<dbReference type="GO" id="GO:0004503">
    <property type="term" value="F:tyrosinase activity"/>
    <property type="evidence" value="ECO:0007669"/>
    <property type="project" value="UniProtKB-EC"/>
</dbReference>
<keyword evidence="6" id="KW-0186">Copper</keyword>
<dbReference type="InterPro" id="IPR050316">
    <property type="entry name" value="Tyrosinase/Hemocyanin"/>
</dbReference>
<dbReference type="Gene3D" id="1.10.1280.10">
    <property type="entry name" value="Di-copper center containing domain from catechol oxidase"/>
    <property type="match status" value="1"/>
</dbReference>
<dbReference type="PRINTS" id="PR00092">
    <property type="entry name" value="TYROSINASE"/>
</dbReference>
<comment type="cofactor">
    <cofactor evidence="1">
        <name>Cu(2+)</name>
        <dbReference type="ChEBI" id="CHEBI:29036"/>
    </cofactor>
</comment>
<comment type="similarity">
    <text evidence="2">Belongs to the tyrosinase family.</text>
</comment>
<evidence type="ECO:0000259" key="14">
    <source>
        <dbReference type="PROSITE" id="PS00498"/>
    </source>
</evidence>
<evidence type="ECO:0000256" key="1">
    <source>
        <dbReference type="ARBA" id="ARBA00001973"/>
    </source>
</evidence>
<dbReference type="Proteomes" id="UP000606974">
    <property type="component" value="Unassembled WGS sequence"/>
</dbReference>
<organism evidence="15 16">
    <name type="scientific">Endocarpon pusillum</name>
    <dbReference type="NCBI Taxonomy" id="364733"/>
    <lineage>
        <taxon>Eukaryota</taxon>
        <taxon>Fungi</taxon>
        <taxon>Dikarya</taxon>
        <taxon>Ascomycota</taxon>
        <taxon>Pezizomycotina</taxon>
        <taxon>Eurotiomycetes</taxon>
        <taxon>Chaetothyriomycetidae</taxon>
        <taxon>Verrucariales</taxon>
        <taxon>Verrucariaceae</taxon>
        <taxon>Endocarpon</taxon>
    </lineage>
</organism>
<protein>
    <recommendedName>
        <fullName evidence="3">tyrosinase</fullName>
        <ecNumber evidence="3">1.14.18.1</ecNumber>
    </recommendedName>
</protein>
<dbReference type="InterPro" id="IPR008922">
    <property type="entry name" value="Di-copper_centre_dom_sf"/>
</dbReference>
<feature type="signal peptide" evidence="12">
    <location>
        <begin position="1"/>
        <end position="20"/>
    </location>
</feature>
<keyword evidence="16" id="KW-1185">Reference proteome</keyword>
<accession>A0A8H7E323</accession>
<dbReference type="OrthoDB" id="1658288at2759"/>
<evidence type="ECO:0000256" key="4">
    <source>
        <dbReference type="ARBA" id="ARBA00022723"/>
    </source>
</evidence>
<evidence type="ECO:0000313" key="15">
    <source>
        <dbReference type="EMBL" id="KAF7504731.1"/>
    </source>
</evidence>
<evidence type="ECO:0000256" key="7">
    <source>
        <dbReference type="ARBA" id="ARBA00023033"/>
    </source>
</evidence>
<evidence type="ECO:0000256" key="12">
    <source>
        <dbReference type="SAM" id="SignalP"/>
    </source>
</evidence>
<keyword evidence="5" id="KW-0560">Oxidoreductase</keyword>
<evidence type="ECO:0000259" key="13">
    <source>
        <dbReference type="PROSITE" id="PS00497"/>
    </source>
</evidence>
<comment type="caution">
    <text evidence="15">The sequence shown here is derived from an EMBL/GenBank/DDBJ whole genome shotgun (WGS) entry which is preliminary data.</text>
</comment>
<comment type="catalytic activity">
    <reaction evidence="10">
        <text>L-tyrosine + O2 = L-dopaquinone + H2O</text>
        <dbReference type="Rhea" id="RHEA:18117"/>
        <dbReference type="ChEBI" id="CHEBI:15377"/>
        <dbReference type="ChEBI" id="CHEBI:15379"/>
        <dbReference type="ChEBI" id="CHEBI:57924"/>
        <dbReference type="ChEBI" id="CHEBI:58315"/>
        <dbReference type="EC" id="1.14.18.1"/>
    </reaction>
</comment>
<evidence type="ECO:0000256" key="8">
    <source>
        <dbReference type="ARBA" id="ARBA00023101"/>
    </source>
</evidence>
<dbReference type="Gene3D" id="2.60.310.20">
    <property type="match status" value="1"/>
</dbReference>
<feature type="region of interest" description="Disordered" evidence="11">
    <location>
        <begin position="557"/>
        <end position="582"/>
    </location>
</feature>
<feature type="domain" description="Tyrosinase copper-binding" evidence="13">
    <location>
        <begin position="102"/>
        <end position="119"/>
    </location>
</feature>
<dbReference type="PROSITE" id="PS00497">
    <property type="entry name" value="TYROSINASE_1"/>
    <property type="match status" value="1"/>
</dbReference>
<dbReference type="Pfam" id="PF18132">
    <property type="entry name" value="Tyrosinase_C"/>
    <property type="match status" value="1"/>
</dbReference>
<keyword evidence="4" id="KW-0479">Metal-binding</keyword>
<evidence type="ECO:0000256" key="3">
    <source>
        <dbReference type="ARBA" id="ARBA00011906"/>
    </source>
</evidence>
<dbReference type="GO" id="GO:0042438">
    <property type="term" value="P:melanin biosynthetic process"/>
    <property type="evidence" value="ECO:0007669"/>
    <property type="project" value="UniProtKB-KW"/>
</dbReference>
<proteinExistence type="inferred from homology"/>
<reference evidence="15" key="1">
    <citation type="submission" date="2020-02" db="EMBL/GenBank/DDBJ databases">
        <authorList>
            <person name="Palmer J.M."/>
        </authorList>
    </citation>
    <scope>NUCLEOTIDE SEQUENCE</scope>
    <source>
        <strain evidence="15">EPUS1.4</strain>
        <tissue evidence="15">Thallus</tissue>
    </source>
</reference>
<dbReference type="InterPro" id="IPR041640">
    <property type="entry name" value="Tyrosinase_C"/>
</dbReference>
<evidence type="ECO:0000256" key="10">
    <source>
        <dbReference type="ARBA" id="ARBA00048881"/>
    </source>
</evidence>
<dbReference type="AlphaFoldDB" id="A0A8H7E323"/>
<keyword evidence="12" id="KW-0732">Signal</keyword>
<feature type="region of interest" description="Disordered" evidence="11">
    <location>
        <begin position="394"/>
        <end position="417"/>
    </location>
</feature>
<evidence type="ECO:0000256" key="11">
    <source>
        <dbReference type="SAM" id="MobiDB-lite"/>
    </source>
</evidence>
<evidence type="ECO:0000313" key="16">
    <source>
        <dbReference type="Proteomes" id="UP000606974"/>
    </source>
</evidence>
<keyword evidence="7" id="KW-0503">Monooxygenase</keyword>
<keyword evidence="8" id="KW-0470">Melanin biosynthesis</keyword>
<evidence type="ECO:0000256" key="9">
    <source>
        <dbReference type="ARBA" id="ARBA00048233"/>
    </source>
</evidence>
<feature type="chain" id="PRO_5034471065" description="tyrosinase" evidence="12">
    <location>
        <begin position="21"/>
        <end position="598"/>
    </location>
</feature>
<gene>
    <name evidence="15" type="ORF">GJ744_001800</name>
</gene>
<feature type="domain" description="Tyrosinase copper-binding" evidence="14">
    <location>
        <begin position="285"/>
        <end position="296"/>
    </location>
</feature>